<feature type="domain" description="Insecticide toxin TcdB middle/N-terminal" evidence="8">
    <location>
        <begin position="369"/>
        <end position="476"/>
    </location>
</feature>
<dbReference type="Pfam" id="PF12256">
    <property type="entry name" value="TcdB_toxin_midN"/>
    <property type="match status" value="1"/>
</dbReference>
<feature type="compositionally biased region" description="Polar residues" evidence="6">
    <location>
        <begin position="47"/>
        <end position="56"/>
    </location>
</feature>
<dbReference type="GO" id="GO:0005737">
    <property type="term" value="C:cytoplasm"/>
    <property type="evidence" value="ECO:0007669"/>
    <property type="project" value="InterPro"/>
</dbReference>
<dbReference type="NCBIfam" id="TIGR03696">
    <property type="entry name" value="Rhs_assc_core"/>
    <property type="match status" value="1"/>
</dbReference>
<feature type="signal peptide" evidence="7">
    <location>
        <begin position="1"/>
        <end position="25"/>
    </location>
</feature>
<dbReference type="InterPro" id="IPR016191">
    <property type="entry name" value="Ribonuclease/ribotoxin"/>
</dbReference>
<dbReference type="NCBIfam" id="TIGR01643">
    <property type="entry name" value="YD_repeat_2x"/>
    <property type="match status" value="2"/>
</dbReference>
<evidence type="ECO:0000256" key="5">
    <source>
        <dbReference type="ARBA" id="ARBA00023026"/>
    </source>
</evidence>
<evidence type="ECO:0000256" key="3">
    <source>
        <dbReference type="ARBA" id="ARBA00022722"/>
    </source>
</evidence>
<comment type="caution">
    <text evidence="9">The sequence shown here is derived from an EMBL/GenBank/DDBJ whole genome shotgun (WGS) entry which is preliminary data.</text>
</comment>
<dbReference type="GO" id="GO:0003723">
    <property type="term" value="F:RNA binding"/>
    <property type="evidence" value="ECO:0007669"/>
    <property type="project" value="InterPro"/>
</dbReference>
<dbReference type="GO" id="GO:0004521">
    <property type="term" value="F:RNA endonuclease activity"/>
    <property type="evidence" value="ECO:0007669"/>
    <property type="project" value="InterPro"/>
</dbReference>
<evidence type="ECO:0000259" key="8">
    <source>
        <dbReference type="Pfam" id="PF12256"/>
    </source>
</evidence>
<accession>A0A2M7XHI5</accession>
<dbReference type="InterPro" id="IPR022045">
    <property type="entry name" value="TcdB_toxin_mid/N"/>
</dbReference>
<evidence type="ECO:0000256" key="6">
    <source>
        <dbReference type="SAM" id="MobiDB-lite"/>
    </source>
</evidence>
<gene>
    <name evidence="9" type="ORF">CO172_02845</name>
</gene>
<dbReference type="InterPro" id="IPR050708">
    <property type="entry name" value="T6SS_VgrG/RHS"/>
</dbReference>
<dbReference type="EMBL" id="PFWS01000044">
    <property type="protein sequence ID" value="PJA47176.1"/>
    <property type="molecule type" value="Genomic_DNA"/>
</dbReference>
<keyword evidence="7" id="KW-0732">Signal</keyword>
<evidence type="ECO:0000313" key="9">
    <source>
        <dbReference type="EMBL" id="PJA47176.1"/>
    </source>
</evidence>
<evidence type="ECO:0000256" key="4">
    <source>
        <dbReference type="ARBA" id="ARBA00022801"/>
    </source>
</evidence>
<feature type="chain" id="PRO_5014637217" description="Insecticide toxin TcdB middle/N-terminal domain-containing protein" evidence="7">
    <location>
        <begin position="26"/>
        <end position="1670"/>
    </location>
</feature>
<dbReference type="InterPro" id="IPR003284">
    <property type="entry name" value="Sal_SpvB"/>
</dbReference>
<dbReference type="InterPro" id="IPR031325">
    <property type="entry name" value="RHS_repeat"/>
</dbReference>
<dbReference type="InterPro" id="IPR000026">
    <property type="entry name" value="N1-like"/>
</dbReference>
<organism evidence="9 10">
    <name type="scientific">Candidatus Uhrbacteria bacterium CG_4_9_14_3_um_filter_36_7</name>
    <dbReference type="NCBI Taxonomy" id="1975033"/>
    <lineage>
        <taxon>Bacteria</taxon>
        <taxon>Candidatus Uhriibacteriota</taxon>
    </lineage>
</organism>
<keyword evidence="5" id="KW-0843">Virulence</keyword>
<protein>
    <recommendedName>
        <fullName evidence="8">Insecticide toxin TcdB middle/N-terminal domain-containing protein</fullName>
    </recommendedName>
</protein>
<comment type="subcellular location">
    <subcellularLocation>
        <location evidence="1">Secreted</location>
    </subcellularLocation>
</comment>
<dbReference type="PANTHER" id="PTHR32305">
    <property type="match status" value="1"/>
</dbReference>
<dbReference type="SUPFAM" id="SSF53933">
    <property type="entry name" value="Microbial ribonucleases"/>
    <property type="match status" value="1"/>
</dbReference>
<reference evidence="10" key="1">
    <citation type="submission" date="2017-09" db="EMBL/GenBank/DDBJ databases">
        <title>Depth-based differentiation of microbial function through sediment-hosted aquifers and enrichment of novel symbionts in the deep terrestrial subsurface.</title>
        <authorList>
            <person name="Probst A.J."/>
            <person name="Ladd B."/>
            <person name="Jarett J.K."/>
            <person name="Geller-Mcgrath D.E."/>
            <person name="Sieber C.M.K."/>
            <person name="Emerson J.B."/>
            <person name="Anantharaman K."/>
            <person name="Thomas B.C."/>
            <person name="Malmstrom R."/>
            <person name="Stieglmeier M."/>
            <person name="Klingl A."/>
            <person name="Woyke T."/>
            <person name="Ryan C.M."/>
            <person name="Banfield J.F."/>
        </authorList>
    </citation>
    <scope>NUCLEOTIDE SEQUENCE [LARGE SCALE GENOMIC DNA]</scope>
</reference>
<dbReference type="Gene3D" id="2.180.10.10">
    <property type="entry name" value="RHS repeat-associated core"/>
    <property type="match status" value="2"/>
</dbReference>
<dbReference type="Pfam" id="PF03534">
    <property type="entry name" value="SpvB"/>
    <property type="match status" value="1"/>
</dbReference>
<feature type="region of interest" description="Disordered" evidence="6">
    <location>
        <begin position="47"/>
        <end position="95"/>
    </location>
</feature>
<evidence type="ECO:0000256" key="7">
    <source>
        <dbReference type="SAM" id="SignalP"/>
    </source>
</evidence>
<dbReference type="Gene3D" id="3.10.450.30">
    <property type="entry name" value="Microbial ribonucleases"/>
    <property type="match status" value="1"/>
</dbReference>
<name>A0A2M7XHI5_9BACT</name>
<feature type="compositionally biased region" description="Polar residues" evidence="6">
    <location>
        <begin position="64"/>
        <end position="74"/>
    </location>
</feature>
<keyword evidence="4" id="KW-0378">Hydrolase</keyword>
<keyword evidence="2" id="KW-0964">Secreted</keyword>
<evidence type="ECO:0000256" key="1">
    <source>
        <dbReference type="ARBA" id="ARBA00004613"/>
    </source>
</evidence>
<sequence length="1670" mass="184428">MKALVSSILLGASLFSFVLPVTTFAKEIPKTPQKTTVMEQHVVTPTQTLSAKTSDTNTEKQEPLVNQTDTSRNTPLLPLAKAPSGETTSSEPTKTPAIDSRKILTSFQGKQEVDLFSGALSYAVPIPTPPGRGGVEPNLSLLYSSLNQSFGSSLGYGWSLPTNAIFRSPTRGVNTTYVADEFSADIFGGTNELVLVNAQDHRYAAKTESSFTSYAFTGTSWTAVDRSGTTYTFGSSSDARQSDPKDDSHVYKWLLERVEDANGNAMVFEYTSNGKGAVYPSVIFYGGTGKEDAPYKIQFTLTDRPQYTDYRTGFSVTHTKLVSDIDVFFLANSSEEHILNEHFSYTSINNAVQLISEITVSAGDVVLPSTKFTYYNGSEETTYKKLHTLYRVEEGEGATHTFTYTPSTAYRKGNGTSTNLLPFTVYTVSAYTTKALDDAESFTTTYRYEHGHYFSDPQDAFLREYAGFGKVTITDPLEFKTINYYHQSETDPENEENADLGEFEDHIAKKGRLYRAEQYDESGNLARVSLTTWQGKELPDADEQKARTFVYPSQTSTLTYLEDGSHEDTAITYTYDAFGNILNESNFGEVQVHTEDFSFTDSGTDTRISTHTYATDPDGEILSAPSSTTITDTEGMLVAKTLSFYDDLSYGSVETGNKTKEQTWITDDSFSTSAYTYDAFGNVLTQTDPLNHVTTYTYDAFNLYPETITNALGHVKTFVYDYRIGKPKQMIEVNGAITERDYDGFGRPLLERKTGDNDTLQTTETWDYNDTSSPRSITHHAYLSSSLYTEDITYIDGFGRSLETKTLDEDGDYNESETTYDALQRIASTTLPEKSASSAYDKDTVSQAIVETYAYDALGRVTSVTNVLGTTTTTYSGFTSKTVTDALHNQKTYINDGLGRLTSVTEYIDDAPYTTSYIWSGGDTLVQITDALGNVRNFTYDGRGLRLTAEDLHAVSDTTYGIWTDTYDAAGNKIFSLSPNGTTISYVYDALNRITSEDALDTPEVESTYTYDTCTNGTGLLCNISVNSGASKQMTYEPSGRVETETRTIDSISYQTAYTYDTAGNPLTITHPDGTVVRNAYNALGRLEHVEKKTPTDADFTSIVLNNDYGSHGHVVLESLGNGTETTYTYDPSARYRLTDKETTGYRTEIPLPPALPSVVPATLQHLSYTYDAVGNITKIVDSSETDAAKTTDYVYDDLYRLTSATVSNSFDTSNETISFSYNILGNITYRSDMGTYAYEGSLSDSYANPHAVTSILKPDGTTDVFSYDNNGNMTENGTTSYTWDYKNRLIFSTITENTVTYAYDEGMQRIKKMSPSSTTIYPSSSYNTDGNKTTVYINRTSGSTATVTFDGTTYSTDTIHTDHLGSTSVVTDEGGSMVELLDYHPYGTERLNWSSDSSGEADSQKTYIGEYSDDETDLSYLNARYYDPARGQFLSEDSVFVNVGAGHMKDTMILLADPQQQNSYLYARGNPVSFVDPEGRSIMDALKQTVFGNYYQGSFSLGGLALQIGLGLIGVDLPGDIRDITYDVTHSVPGWQTGIDAISLVPFIGILKYSDEAAGFLRGAGKTINKLDNITVKSFGQTIYQGSRDLNPTLDAISNKSISGKTFYNDPFNGSRLLPTKTDKYYTEYDVIDTPNWSSSNRGPERIIMGQNGEKYYSPDHFKTIQKVD</sequence>
<evidence type="ECO:0000256" key="2">
    <source>
        <dbReference type="ARBA" id="ARBA00022525"/>
    </source>
</evidence>
<dbReference type="InterPro" id="IPR022385">
    <property type="entry name" value="Rhs_assc_core"/>
</dbReference>
<proteinExistence type="predicted"/>
<evidence type="ECO:0000313" key="10">
    <source>
        <dbReference type="Proteomes" id="UP000229749"/>
    </source>
</evidence>
<dbReference type="Proteomes" id="UP000229749">
    <property type="component" value="Unassembled WGS sequence"/>
</dbReference>
<dbReference type="CDD" id="cd20744">
    <property type="entry name" value="FIX_AHH_RhsA-like"/>
    <property type="match status" value="1"/>
</dbReference>
<keyword evidence="3" id="KW-0540">Nuclease</keyword>
<dbReference type="GO" id="GO:0005576">
    <property type="term" value="C:extracellular region"/>
    <property type="evidence" value="ECO:0007669"/>
    <property type="project" value="UniProtKB-SubCell"/>
</dbReference>
<dbReference type="Pfam" id="PF05593">
    <property type="entry name" value="RHS_repeat"/>
    <property type="match status" value="1"/>
</dbReference>
<dbReference type="GO" id="GO:0016787">
    <property type="term" value="F:hydrolase activity"/>
    <property type="evidence" value="ECO:0007669"/>
    <property type="project" value="UniProtKB-KW"/>
</dbReference>
<dbReference type="PANTHER" id="PTHR32305:SF15">
    <property type="entry name" value="PROTEIN RHSA-RELATED"/>
    <property type="match status" value="1"/>
</dbReference>
<dbReference type="InterPro" id="IPR006530">
    <property type="entry name" value="YD"/>
</dbReference>
<dbReference type="Pfam" id="PF00545">
    <property type="entry name" value="Ribonuclease"/>
    <property type="match status" value="1"/>
</dbReference>